<proteinExistence type="predicted"/>
<sequence>LAKMIGDCRWDADSDKPKLAKNPANSPHALDGGLHATSKKNLNDSQIEVGRFY</sequence>
<feature type="non-terminal residue" evidence="2">
    <location>
        <position position="1"/>
    </location>
</feature>
<dbReference type="AlphaFoldDB" id="A0A0F9HZV1"/>
<evidence type="ECO:0000313" key="2">
    <source>
        <dbReference type="EMBL" id="KKL80667.1"/>
    </source>
</evidence>
<comment type="caution">
    <text evidence="2">The sequence shown here is derived from an EMBL/GenBank/DDBJ whole genome shotgun (WGS) entry which is preliminary data.</text>
</comment>
<accession>A0A0F9HZV1</accession>
<gene>
    <name evidence="2" type="ORF">LCGC14_2002510</name>
</gene>
<name>A0A0F9HZV1_9ZZZZ</name>
<dbReference type="EMBL" id="LAZR01022785">
    <property type="protein sequence ID" value="KKL80667.1"/>
    <property type="molecule type" value="Genomic_DNA"/>
</dbReference>
<reference evidence="2" key="1">
    <citation type="journal article" date="2015" name="Nature">
        <title>Complex archaea that bridge the gap between prokaryotes and eukaryotes.</title>
        <authorList>
            <person name="Spang A."/>
            <person name="Saw J.H."/>
            <person name="Jorgensen S.L."/>
            <person name="Zaremba-Niedzwiedzka K."/>
            <person name="Martijn J."/>
            <person name="Lind A.E."/>
            <person name="van Eijk R."/>
            <person name="Schleper C."/>
            <person name="Guy L."/>
            <person name="Ettema T.J."/>
        </authorList>
    </citation>
    <scope>NUCLEOTIDE SEQUENCE</scope>
</reference>
<organism evidence="2">
    <name type="scientific">marine sediment metagenome</name>
    <dbReference type="NCBI Taxonomy" id="412755"/>
    <lineage>
        <taxon>unclassified sequences</taxon>
        <taxon>metagenomes</taxon>
        <taxon>ecological metagenomes</taxon>
    </lineage>
</organism>
<protein>
    <submittedName>
        <fullName evidence="2">Uncharacterized protein</fullName>
    </submittedName>
</protein>
<evidence type="ECO:0000256" key="1">
    <source>
        <dbReference type="SAM" id="MobiDB-lite"/>
    </source>
</evidence>
<feature type="region of interest" description="Disordered" evidence="1">
    <location>
        <begin position="11"/>
        <end position="41"/>
    </location>
</feature>